<feature type="transmembrane region" description="Helical" evidence="1">
    <location>
        <begin position="12"/>
        <end position="33"/>
    </location>
</feature>
<dbReference type="Pfam" id="PF13261">
    <property type="entry name" value="DUF4052"/>
    <property type="match status" value="1"/>
</dbReference>
<feature type="transmembrane region" description="Helical" evidence="1">
    <location>
        <begin position="87"/>
        <end position="109"/>
    </location>
</feature>
<keyword evidence="1" id="KW-1133">Transmembrane helix</keyword>
<keyword evidence="1" id="KW-0812">Transmembrane</keyword>
<accession>A0A0G8F4M7</accession>
<feature type="transmembrane region" description="Helical" evidence="1">
    <location>
        <begin position="194"/>
        <end position="214"/>
    </location>
</feature>
<sequence length="223" mass="25042">MTMLMKQLKLHINFHYKAFIIFWITVLLIKGITSVMDLKGIKEGFLQHILSNPSIVIIFFIVVSTFIIQDDLFHLAVSFGVTRLQFFIGSVCYIILQAAVFSFLQVILLQNTLYSTANTSLGGHSVKQFIVQLLLYVTIATFFQVAVVIKKRFKWIGLLVGGTLFISLNSVLYGEVGIQDLNSTSNLSVIDIPYFTVISIGLTIVYIVTSGIFIRKVSFEQAI</sequence>
<dbReference type="PATRIC" id="fig|1396.428.peg.2352"/>
<dbReference type="EMBL" id="LCYI01000013">
    <property type="protein sequence ID" value="KLA31483.1"/>
    <property type="molecule type" value="Genomic_DNA"/>
</dbReference>
<gene>
    <name evidence="2" type="ORF">B4077_2891</name>
</gene>
<name>A0A0G8F4M7_BACCE</name>
<dbReference type="AlphaFoldDB" id="A0A0G8F4M7"/>
<proteinExistence type="predicted"/>
<comment type="caution">
    <text evidence="2">The sequence shown here is derived from an EMBL/GenBank/DDBJ whole genome shotgun (WGS) entry which is preliminary data.</text>
</comment>
<evidence type="ECO:0000256" key="1">
    <source>
        <dbReference type="SAM" id="Phobius"/>
    </source>
</evidence>
<evidence type="ECO:0000313" key="2">
    <source>
        <dbReference type="EMBL" id="KLA31483.1"/>
    </source>
</evidence>
<dbReference type="InterPro" id="IPR025126">
    <property type="entry name" value="DUF4052"/>
</dbReference>
<organism evidence="2 3">
    <name type="scientific">Bacillus cereus</name>
    <dbReference type="NCBI Taxonomy" id="1396"/>
    <lineage>
        <taxon>Bacteria</taxon>
        <taxon>Bacillati</taxon>
        <taxon>Bacillota</taxon>
        <taxon>Bacilli</taxon>
        <taxon>Bacillales</taxon>
        <taxon>Bacillaceae</taxon>
        <taxon>Bacillus</taxon>
        <taxon>Bacillus cereus group</taxon>
    </lineage>
</organism>
<protein>
    <submittedName>
        <fullName evidence="2">Uncharacterized protein</fullName>
    </submittedName>
</protein>
<feature type="transmembrane region" description="Helical" evidence="1">
    <location>
        <begin position="156"/>
        <end position="174"/>
    </location>
</feature>
<reference evidence="2 3" key="1">
    <citation type="submission" date="2015-04" db="EMBL/GenBank/DDBJ databases">
        <title>Draft Genome Sequences of Eight Spore-Forming Food Isolates of Bacillus cereus Genome sequencing.</title>
        <authorList>
            <person name="Krawcyk A.O."/>
            <person name="de Jong A."/>
            <person name="Eijlander R.T."/>
            <person name="Berendsen E.M."/>
            <person name="Holsappel S."/>
            <person name="Wells-Bennik M."/>
            <person name="Kuipers O.P."/>
        </authorList>
    </citation>
    <scope>NUCLEOTIDE SEQUENCE [LARGE SCALE GENOMIC DNA]</scope>
    <source>
        <strain evidence="2 3">B4077</strain>
    </source>
</reference>
<evidence type="ECO:0000313" key="3">
    <source>
        <dbReference type="Proteomes" id="UP000035214"/>
    </source>
</evidence>
<feature type="transmembrane region" description="Helical" evidence="1">
    <location>
        <begin position="129"/>
        <end position="149"/>
    </location>
</feature>
<dbReference type="Proteomes" id="UP000035214">
    <property type="component" value="Unassembled WGS sequence"/>
</dbReference>
<dbReference type="RefSeq" id="WP_046954354.1">
    <property type="nucleotide sequence ID" value="NZ_LCYI01000013.1"/>
</dbReference>
<keyword evidence="1" id="KW-0472">Membrane</keyword>
<feature type="transmembrane region" description="Helical" evidence="1">
    <location>
        <begin position="45"/>
        <end position="67"/>
    </location>
</feature>